<evidence type="ECO:0000313" key="9">
    <source>
        <dbReference type="Proteomes" id="UP000621799"/>
    </source>
</evidence>
<dbReference type="PANTHER" id="PTHR43386:SF23">
    <property type="entry name" value="ABC TRANSPORTER"/>
    <property type="match status" value="1"/>
</dbReference>
<keyword evidence="4 6" id="KW-1133">Transmembrane helix</keyword>
<evidence type="ECO:0000256" key="4">
    <source>
        <dbReference type="ARBA" id="ARBA00022989"/>
    </source>
</evidence>
<evidence type="ECO:0000313" key="8">
    <source>
        <dbReference type="EMBL" id="MBE9039292.1"/>
    </source>
</evidence>
<dbReference type="GO" id="GO:0005886">
    <property type="term" value="C:plasma membrane"/>
    <property type="evidence" value="ECO:0007669"/>
    <property type="project" value="UniProtKB-SubCell"/>
</dbReference>
<name>A0A928Z5G8_9CYAN</name>
<dbReference type="EMBL" id="JADEXN010000005">
    <property type="protein sequence ID" value="MBE9039292.1"/>
    <property type="molecule type" value="Genomic_DNA"/>
</dbReference>
<protein>
    <submittedName>
        <fullName evidence="8">ABC transporter permease</fullName>
    </submittedName>
</protein>
<dbReference type="PANTHER" id="PTHR43386">
    <property type="entry name" value="OLIGOPEPTIDE TRANSPORT SYSTEM PERMEASE PROTEIN APPC"/>
    <property type="match status" value="1"/>
</dbReference>
<feature type="non-terminal residue" evidence="8">
    <location>
        <position position="145"/>
    </location>
</feature>
<proteinExistence type="predicted"/>
<keyword evidence="2" id="KW-0813">Transport</keyword>
<dbReference type="Pfam" id="PF12911">
    <property type="entry name" value="OppC_N"/>
    <property type="match status" value="1"/>
</dbReference>
<comment type="subcellular location">
    <subcellularLocation>
        <location evidence="1">Cell membrane</location>
        <topology evidence="1">Multi-pass membrane protein</topology>
    </subcellularLocation>
</comment>
<dbReference type="AlphaFoldDB" id="A0A928Z5G8"/>
<feature type="transmembrane region" description="Helical" evidence="6">
    <location>
        <begin position="98"/>
        <end position="124"/>
    </location>
</feature>
<evidence type="ECO:0000256" key="3">
    <source>
        <dbReference type="ARBA" id="ARBA00022692"/>
    </source>
</evidence>
<comment type="caution">
    <text evidence="8">The sequence shown here is derived from an EMBL/GenBank/DDBJ whole genome shotgun (WGS) entry which is preliminary data.</text>
</comment>
<gene>
    <name evidence="8" type="ORF">IQ235_00590</name>
</gene>
<dbReference type="Proteomes" id="UP000621799">
    <property type="component" value="Unassembled WGS sequence"/>
</dbReference>
<keyword evidence="5 6" id="KW-0472">Membrane</keyword>
<keyword evidence="9" id="KW-1185">Reference proteome</keyword>
<evidence type="ECO:0000256" key="6">
    <source>
        <dbReference type="SAM" id="Phobius"/>
    </source>
</evidence>
<dbReference type="InterPro" id="IPR050366">
    <property type="entry name" value="BP-dependent_transpt_permease"/>
</dbReference>
<evidence type="ECO:0000256" key="5">
    <source>
        <dbReference type="ARBA" id="ARBA00023136"/>
    </source>
</evidence>
<evidence type="ECO:0000256" key="1">
    <source>
        <dbReference type="ARBA" id="ARBA00004651"/>
    </source>
</evidence>
<dbReference type="RefSeq" id="WP_405196623.1">
    <property type="nucleotide sequence ID" value="NZ_JADEXN010000005.1"/>
</dbReference>
<evidence type="ECO:0000259" key="7">
    <source>
        <dbReference type="PROSITE" id="PS50928"/>
    </source>
</evidence>
<dbReference type="GO" id="GO:0055085">
    <property type="term" value="P:transmembrane transport"/>
    <property type="evidence" value="ECO:0007669"/>
    <property type="project" value="InterPro"/>
</dbReference>
<feature type="transmembrane region" description="Helical" evidence="6">
    <location>
        <begin position="36"/>
        <end position="57"/>
    </location>
</feature>
<accession>A0A928Z5G8</accession>
<sequence length="145" mass="15746">MPFRTFLKAPQFKASPPVSRTLWGDAWRRFRRDRMAMFGAIVILLIAIAVSIGPTIYSTPFDTIDFAKSTMDPSWQHPFGTNDLGQDQLARVLAGGRISLAVGVSAMLVAITLGTTIGAVAGFFGGITDTLLMRLTDLFLALPQL</sequence>
<feature type="domain" description="ABC transmembrane type-1" evidence="7">
    <location>
        <begin position="96"/>
        <end position="145"/>
    </location>
</feature>
<dbReference type="InterPro" id="IPR025966">
    <property type="entry name" value="OppC_N"/>
</dbReference>
<evidence type="ECO:0000256" key="2">
    <source>
        <dbReference type="ARBA" id="ARBA00022448"/>
    </source>
</evidence>
<organism evidence="8 9">
    <name type="scientific">Zarconia navalis LEGE 11467</name>
    <dbReference type="NCBI Taxonomy" id="1828826"/>
    <lineage>
        <taxon>Bacteria</taxon>
        <taxon>Bacillati</taxon>
        <taxon>Cyanobacteriota</taxon>
        <taxon>Cyanophyceae</taxon>
        <taxon>Oscillatoriophycideae</taxon>
        <taxon>Oscillatoriales</taxon>
        <taxon>Oscillatoriales incertae sedis</taxon>
        <taxon>Zarconia</taxon>
        <taxon>Zarconia navalis</taxon>
    </lineage>
</organism>
<dbReference type="PROSITE" id="PS50928">
    <property type="entry name" value="ABC_TM1"/>
    <property type="match status" value="1"/>
</dbReference>
<keyword evidence="3 6" id="KW-0812">Transmembrane</keyword>
<reference evidence="8" key="1">
    <citation type="submission" date="2020-10" db="EMBL/GenBank/DDBJ databases">
        <authorList>
            <person name="Castelo-Branco R."/>
            <person name="Eusebio N."/>
            <person name="Adriana R."/>
            <person name="Vieira A."/>
            <person name="Brugerolle De Fraissinette N."/>
            <person name="Rezende De Castro R."/>
            <person name="Schneider M.P."/>
            <person name="Vasconcelos V."/>
            <person name="Leao P.N."/>
        </authorList>
    </citation>
    <scope>NUCLEOTIDE SEQUENCE</scope>
    <source>
        <strain evidence="8">LEGE 11467</strain>
    </source>
</reference>
<dbReference type="InterPro" id="IPR000515">
    <property type="entry name" value="MetI-like"/>
</dbReference>